<dbReference type="GO" id="GO:0005737">
    <property type="term" value="C:cytoplasm"/>
    <property type="evidence" value="ECO:0007669"/>
    <property type="project" value="UniProtKB-SubCell"/>
</dbReference>
<keyword evidence="4" id="KW-0963">Cytoplasm</keyword>
<dbReference type="InterPro" id="IPR036615">
    <property type="entry name" value="Mur_ligase_C_dom_sf"/>
</dbReference>
<evidence type="ECO:0000256" key="1">
    <source>
        <dbReference type="ARBA" id="ARBA00004496"/>
    </source>
</evidence>
<evidence type="ECO:0000259" key="9">
    <source>
        <dbReference type="Pfam" id="PF01225"/>
    </source>
</evidence>
<dbReference type="EC" id="6.3.2.8" evidence="3"/>
<dbReference type="EMBL" id="HBFA01024039">
    <property type="protein sequence ID" value="CAD8674407.1"/>
    <property type="molecule type" value="Transcribed_RNA"/>
</dbReference>
<reference evidence="12" key="1">
    <citation type="submission" date="2021-01" db="EMBL/GenBank/DDBJ databases">
        <authorList>
            <person name="Corre E."/>
            <person name="Pelletier E."/>
            <person name="Niang G."/>
            <person name="Scheremetjew M."/>
            <person name="Finn R."/>
            <person name="Kale V."/>
            <person name="Holt S."/>
            <person name="Cochrane G."/>
            <person name="Meng A."/>
            <person name="Brown T."/>
            <person name="Cohen L."/>
        </authorList>
    </citation>
    <scope>NUCLEOTIDE SEQUENCE</scope>
    <source>
        <strain evidence="12">CCMP722</strain>
    </source>
</reference>
<feature type="domain" description="Mur ligase N-terminal catalytic" evidence="9">
    <location>
        <begin position="119"/>
        <end position="216"/>
    </location>
</feature>
<dbReference type="InterPro" id="IPR004101">
    <property type="entry name" value="Mur_ligase_C"/>
</dbReference>
<evidence type="ECO:0000256" key="8">
    <source>
        <dbReference type="ARBA" id="ARBA00047833"/>
    </source>
</evidence>
<evidence type="ECO:0000256" key="5">
    <source>
        <dbReference type="ARBA" id="ARBA00022598"/>
    </source>
</evidence>
<dbReference type="NCBIfam" id="TIGR01082">
    <property type="entry name" value="murC"/>
    <property type="match status" value="1"/>
</dbReference>
<evidence type="ECO:0000256" key="2">
    <source>
        <dbReference type="ARBA" id="ARBA00004752"/>
    </source>
</evidence>
<comment type="catalytic activity">
    <reaction evidence="8">
        <text>UDP-N-acetyl-alpha-D-muramate + L-alanine + ATP = UDP-N-acetyl-alpha-D-muramoyl-L-alanine + ADP + phosphate + H(+)</text>
        <dbReference type="Rhea" id="RHEA:23372"/>
        <dbReference type="ChEBI" id="CHEBI:15378"/>
        <dbReference type="ChEBI" id="CHEBI:30616"/>
        <dbReference type="ChEBI" id="CHEBI:43474"/>
        <dbReference type="ChEBI" id="CHEBI:57972"/>
        <dbReference type="ChEBI" id="CHEBI:70757"/>
        <dbReference type="ChEBI" id="CHEBI:83898"/>
        <dbReference type="ChEBI" id="CHEBI:456216"/>
        <dbReference type="EC" id="6.3.2.8"/>
    </reaction>
</comment>
<gene>
    <name evidence="12" type="ORF">POBO1169_LOCUS12230</name>
</gene>
<evidence type="ECO:0000256" key="6">
    <source>
        <dbReference type="ARBA" id="ARBA00022741"/>
    </source>
</evidence>
<proteinExistence type="inferred from homology"/>
<keyword evidence="6" id="KW-0547">Nucleotide-binding</keyword>
<dbReference type="Gene3D" id="3.90.190.20">
    <property type="entry name" value="Mur ligase, C-terminal domain"/>
    <property type="match status" value="1"/>
</dbReference>
<dbReference type="InterPro" id="IPR000713">
    <property type="entry name" value="Mur_ligase_N"/>
</dbReference>
<dbReference type="Pfam" id="PF01225">
    <property type="entry name" value="Mur_ligase"/>
    <property type="match status" value="1"/>
</dbReference>
<dbReference type="SUPFAM" id="SSF53623">
    <property type="entry name" value="MurD-like peptide ligases, catalytic domain"/>
    <property type="match status" value="1"/>
</dbReference>
<feature type="domain" description="Mur ligase central" evidence="11">
    <location>
        <begin position="222"/>
        <end position="405"/>
    </location>
</feature>
<dbReference type="Gene3D" id="3.40.1190.10">
    <property type="entry name" value="Mur-like, catalytic domain"/>
    <property type="match status" value="1"/>
</dbReference>
<dbReference type="SUPFAM" id="SSF53244">
    <property type="entry name" value="MurD-like peptide ligases, peptide-binding domain"/>
    <property type="match status" value="1"/>
</dbReference>
<comment type="subcellular location">
    <subcellularLocation>
        <location evidence="1">Cytoplasm</location>
    </subcellularLocation>
</comment>
<dbReference type="InterPro" id="IPR036565">
    <property type="entry name" value="Mur-like_cat_sf"/>
</dbReference>
<accession>A0A7S0WN56</accession>
<dbReference type="UniPathway" id="UPA00219"/>
<evidence type="ECO:0000256" key="3">
    <source>
        <dbReference type="ARBA" id="ARBA00012211"/>
    </source>
</evidence>
<evidence type="ECO:0000256" key="7">
    <source>
        <dbReference type="ARBA" id="ARBA00022840"/>
    </source>
</evidence>
<dbReference type="Pfam" id="PF02875">
    <property type="entry name" value="Mur_ligase_C"/>
    <property type="match status" value="1"/>
</dbReference>
<organism evidence="12">
    <name type="scientific">Pyramimonas obovata</name>
    <dbReference type="NCBI Taxonomy" id="1411642"/>
    <lineage>
        <taxon>Eukaryota</taxon>
        <taxon>Viridiplantae</taxon>
        <taxon>Chlorophyta</taxon>
        <taxon>Pyramimonadophyceae</taxon>
        <taxon>Pyramimonadales</taxon>
        <taxon>Pyramimonadaceae</taxon>
        <taxon>Pyramimonas</taxon>
        <taxon>Pyramimonas incertae sedis</taxon>
    </lineage>
</organism>
<keyword evidence="7" id="KW-0067">ATP-binding</keyword>
<protein>
    <recommendedName>
        <fullName evidence="3">UDP-N-acetylmuramate--L-alanine ligase</fullName>
        <ecNumber evidence="3">6.3.2.8</ecNumber>
    </recommendedName>
</protein>
<dbReference type="SUPFAM" id="SSF51984">
    <property type="entry name" value="MurCD N-terminal domain"/>
    <property type="match status" value="1"/>
</dbReference>
<dbReference type="InterPro" id="IPR050061">
    <property type="entry name" value="MurCDEF_pg_biosynth"/>
</dbReference>
<evidence type="ECO:0000259" key="11">
    <source>
        <dbReference type="Pfam" id="PF08245"/>
    </source>
</evidence>
<evidence type="ECO:0000259" key="10">
    <source>
        <dbReference type="Pfam" id="PF02875"/>
    </source>
</evidence>
<comment type="pathway">
    <text evidence="2">Cell wall biogenesis; peptidoglycan biosynthesis.</text>
</comment>
<sequence>MAFTMMRSEGLMLGTTIAAQRCSGHTKLVRGVGRGVGALRYGRLGPQHSCGVLRGRGVGIRTNAAKAQGKRDESVLFRFNDAGEFDSSDTVFSVNAQASSETPPTPPKRDPDFSTISSVHFIGIGGAGLSVLAHVALEQGCTVSGSDIADGPRTEAVKKAGATVFVGHSADNLGEDVDAVVVSSAVPEGNPEVDAAIGRGIPLYKRETWLGKLTATRELVAVAGTHGKTTTSAMLSMVLKDGFDDDLGAVIGADVPQFPDCGGALHGSSKRFVLEADEYDGAFLSLLPTVALVTNVEWEHVDVYPSEEAVRESFKGFVSRVRPGGALVVCGDDGGARAVAAAAPATCRVVTYGLEPGNEWSATMLTPVQGGTDFVVVRNAMPLGRVFIPMAGIHNVLNALGVITTAALMGAAGAFDPNRTSPLNLDLADEDSFQEQVQKTTKGLEAFRGVCRRLELKHNIGDECIVYDDYAHHPTEIRASLQAARQMYQDAKIWVVFQPHTYSRLAQFYDDFVTAFSGADRVIITETFGAREESSIDEGVSAEGLAESVLGPPAAYLKDIQDAVERLVWELTAVTKSGLMVEPVVIISMGAGSITCLADRLVERMSGEIEILD</sequence>
<evidence type="ECO:0000256" key="4">
    <source>
        <dbReference type="ARBA" id="ARBA00022490"/>
    </source>
</evidence>
<dbReference type="AlphaFoldDB" id="A0A7S0WN56"/>
<dbReference type="InterPro" id="IPR013221">
    <property type="entry name" value="Mur_ligase_cen"/>
</dbReference>
<dbReference type="InterPro" id="IPR005758">
    <property type="entry name" value="UDP-N-AcMur_Ala_ligase_MurC"/>
</dbReference>
<dbReference type="Gene3D" id="3.40.50.720">
    <property type="entry name" value="NAD(P)-binding Rossmann-like Domain"/>
    <property type="match status" value="1"/>
</dbReference>
<dbReference type="HAMAP" id="MF_00046">
    <property type="entry name" value="MurC"/>
    <property type="match status" value="1"/>
</dbReference>
<dbReference type="GO" id="GO:0008763">
    <property type="term" value="F:UDP-N-acetylmuramate-L-alanine ligase activity"/>
    <property type="evidence" value="ECO:0007669"/>
    <property type="project" value="UniProtKB-EC"/>
</dbReference>
<dbReference type="Pfam" id="PF08245">
    <property type="entry name" value="Mur_ligase_M"/>
    <property type="match status" value="1"/>
</dbReference>
<dbReference type="PANTHER" id="PTHR43445">
    <property type="entry name" value="UDP-N-ACETYLMURAMATE--L-ALANINE LIGASE-RELATED"/>
    <property type="match status" value="1"/>
</dbReference>
<dbReference type="GO" id="GO:0005524">
    <property type="term" value="F:ATP binding"/>
    <property type="evidence" value="ECO:0007669"/>
    <property type="project" value="UniProtKB-KW"/>
</dbReference>
<name>A0A7S0WN56_9CHLO</name>
<dbReference type="PANTHER" id="PTHR43445:SF3">
    <property type="entry name" value="UDP-N-ACETYLMURAMATE--L-ALANINE LIGASE"/>
    <property type="match status" value="1"/>
</dbReference>
<keyword evidence="5" id="KW-0436">Ligase</keyword>
<evidence type="ECO:0000313" key="12">
    <source>
        <dbReference type="EMBL" id="CAD8674407.1"/>
    </source>
</evidence>
<feature type="domain" description="Mur ligase C-terminal" evidence="10">
    <location>
        <begin position="452"/>
        <end position="568"/>
    </location>
</feature>